<gene>
    <name evidence="9" type="ORF">AB0C36_25645</name>
</gene>
<evidence type="ECO:0000256" key="6">
    <source>
        <dbReference type="SAM" id="MobiDB-lite"/>
    </source>
</evidence>
<feature type="transmembrane region" description="Helical" evidence="7">
    <location>
        <begin position="35"/>
        <end position="53"/>
    </location>
</feature>
<evidence type="ECO:0000256" key="7">
    <source>
        <dbReference type="SAM" id="Phobius"/>
    </source>
</evidence>
<reference evidence="9 10" key="1">
    <citation type="submission" date="2024-06" db="EMBL/GenBank/DDBJ databases">
        <title>The Natural Products Discovery Center: Release of the First 8490 Sequenced Strains for Exploring Actinobacteria Biosynthetic Diversity.</title>
        <authorList>
            <person name="Kalkreuter E."/>
            <person name="Kautsar S.A."/>
            <person name="Yang D."/>
            <person name="Bader C.D."/>
            <person name="Teijaro C.N."/>
            <person name="Fluegel L."/>
            <person name="Davis C.M."/>
            <person name="Simpson J.R."/>
            <person name="Lauterbach L."/>
            <person name="Steele A.D."/>
            <person name="Gui C."/>
            <person name="Meng S."/>
            <person name="Li G."/>
            <person name="Viehrig K."/>
            <person name="Ye F."/>
            <person name="Su P."/>
            <person name="Kiefer A.F."/>
            <person name="Nichols A."/>
            <person name="Cepeda A.J."/>
            <person name="Yan W."/>
            <person name="Fan B."/>
            <person name="Jiang Y."/>
            <person name="Adhikari A."/>
            <person name="Zheng C.-J."/>
            <person name="Schuster L."/>
            <person name="Cowan T.M."/>
            <person name="Smanski M.J."/>
            <person name="Chevrette M.G."/>
            <person name="De Carvalho L.P.S."/>
            <person name="Shen B."/>
        </authorList>
    </citation>
    <scope>NUCLEOTIDE SEQUENCE [LARGE SCALE GENOMIC DNA]</scope>
    <source>
        <strain evidence="9 10">NPDC048946</strain>
    </source>
</reference>
<feature type="transmembrane region" description="Helical" evidence="7">
    <location>
        <begin position="141"/>
        <end position="161"/>
    </location>
</feature>
<accession>A0ABV3DNT3</accession>
<feature type="compositionally biased region" description="Low complexity" evidence="6">
    <location>
        <begin position="322"/>
        <end position="361"/>
    </location>
</feature>
<dbReference type="RefSeq" id="WP_358357943.1">
    <property type="nucleotide sequence ID" value="NZ_JBEZFP010000074.1"/>
</dbReference>
<dbReference type="InterPro" id="IPR000620">
    <property type="entry name" value="EamA_dom"/>
</dbReference>
<feature type="region of interest" description="Disordered" evidence="6">
    <location>
        <begin position="291"/>
        <end position="361"/>
    </location>
</feature>
<dbReference type="SUPFAM" id="SSF103481">
    <property type="entry name" value="Multidrug resistance efflux transporter EmrE"/>
    <property type="match status" value="2"/>
</dbReference>
<evidence type="ECO:0000259" key="8">
    <source>
        <dbReference type="Pfam" id="PF00892"/>
    </source>
</evidence>
<feature type="transmembrane region" description="Helical" evidence="7">
    <location>
        <begin position="266"/>
        <end position="287"/>
    </location>
</feature>
<keyword evidence="3 7" id="KW-0812">Transmembrane</keyword>
<proteinExistence type="inferred from homology"/>
<protein>
    <submittedName>
        <fullName evidence="9">EamA family transporter</fullName>
    </submittedName>
</protein>
<feature type="transmembrane region" description="Helical" evidence="7">
    <location>
        <begin position="240"/>
        <end position="260"/>
    </location>
</feature>
<keyword evidence="10" id="KW-1185">Reference proteome</keyword>
<dbReference type="InterPro" id="IPR037185">
    <property type="entry name" value="EmrE-like"/>
</dbReference>
<keyword evidence="4 7" id="KW-1133">Transmembrane helix</keyword>
<feature type="transmembrane region" description="Helical" evidence="7">
    <location>
        <begin position="173"/>
        <end position="192"/>
    </location>
</feature>
<evidence type="ECO:0000313" key="10">
    <source>
        <dbReference type="Proteomes" id="UP001551482"/>
    </source>
</evidence>
<comment type="subcellular location">
    <subcellularLocation>
        <location evidence="1">Membrane</location>
        <topology evidence="1">Multi-pass membrane protein</topology>
    </subcellularLocation>
</comment>
<dbReference type="EMBL" id="JBEZFP010000074">
    <property type="protein sequence ID" value="MEU8136882.1"/>
    <property type="molecule type" value="Genomic_DNA"/>
</dbReference>
<name>A0ABV3DNT3_9ACTN</name>
<comment type="caution">
    <text evidence="9">The sequence shown here is derived from an EMBL/GenBank/DDBJ whole genome shotgun (WGS) entry which is preliminary data.</text>
</comment>
<comment type="similarity">
    <text evidence="2">Belongs to the EamA transporter family.</text>
</comment>
<evidence type="ECO:0000256" key="4">
    <source>
        <dbReference type="ARBA" id="ARBA00022989"/>
    </source>
</evidence>
<evidence type="ECO:0000256" key="3">
    <source>
        <dbReference type="ARBA" id="ARBA00022692"/>
    </source>
</evidence>
<organism evidence="9 10">
    <name type="scientific">Streptodolium elevatio</name>
    <dbReference type="NCBI Taxonomy" id="3157996"/>
    <lineage>
        <taxon>Bacteria</taxon>
        <taxon>Bacillati</taxon>
        <taxon>Actinomycetota</taxon>
        <taxon>Actinomycetes</taxon>
        <taxon>Kitasatosporales</taxon>
        <taxon>Streptomycetaceae</taxon>
        <taxon>Streptodolium</taxon>
    </lineage>
</organism>
<feature type="transmembrane region" description="Helical" evidence="7">
    <location>
        <begin position="60"/>
        <end position="82"/>
    </location>
</feature>
<feature type="domain" description="EamA" evidence="8">
    <location>
        <begin position="11"/>
        <end position="133"/>
    </location>
</feature>
<dbReference type="InterPro" id="IPR050638">
    <property type="entry name" value="AA-Vitamin_Transporters"/>
</dbReference>
<feature type="transmembrane region" description="Helical" evidence="7">
    <location>
        <begin position="117"/>
        <end position="135"/>
    </location>
</feature>
<dbReference type="PANTHER" id="PTHR32322:SF9">
    <property type="entry name" value="AMINO-ACID METABOLITE EFFLUX PUMP-RELATED"/>
    <property type="match status" value="1"/>
</dbReference>
<keyword evidence="5 7" id="KW-0472">Membrane</keyword>
<dbReference type="Proteomes" id="UP001551482">
    <property type="component" value="Unassembled WGS sequence"/>
</dbReference>
<evidence type="ECO:0000256" key="5">
    <source>
        <dbReference type="ARBA" id="ARBA00023136"/>
    </source>
</evidence>
<sequence>MPMQRTHTLQATLVAVIWGLNFVAIDYGLDAFPPLLFAALRFTLVAVPAVFLVPRPQVPARIIVGVGMLVCVGQFGFLFTAMHMGMPAGLSSIVLQCQAMFTVLFAMAYLGERPARGRLVALGIAAAGLAVIAVGRGHSAGAGSFLLLLAAGASWGLGNVVTRKAGSQAGFGLVVWSGLVAPLPLFALSLGFEGWAADRDAITGMGLSGVLALGYIVVVSTFVGYGLWNNLLGRFPASSVAPYSLLVPVVGIAAAAVVLGERPTGWDWGGGALVMAGIAGVSGLLGARPDRVRRKRAATADPSVRPGYADGRDPGRVPGAPAPSTAPSSTTAATAAPTTATATAPPTTASSSPPATTATTA</sequence>
<feature type="transmembrane region" description="Helical" evidence="7">
    <location>
        <begin position="204"/>
        <end position="228"/>
    </location>
</feature>
<evidence type="ECO:0000256" key="1">
    <source>
        <dbReference type="ARBA" id="ARBA00004141"/>
    </source>
</evidence>
<feature type="transmembrane region" description="Helical" evidence="7">
    <location>
        <begin position="88"/>
        <end position="110"/>
    </location>
</feature>
<feature type="transmembrane region" description="Helical" evidence="7">
    <location>
        <begin position="12"/>
        <end position="29"/>
    </location>
</feature>
<evidence type="ECO:0000313" key="9">
    <source>
        <dbReference type="EMBL" id="MEU8136882.1"/>
    </source>
</evidence>
<dbReference type="Pfam" id="PF00892">
    <property type="entry name" value="EamA"/>
    <property type="match status" value="2"/>
</dbReference>
<dbReference type="PANTHER" id="PTHR32322">
    <property type="entry name" value="INNER MEMBRANE TRANSPORTER"/>
    <property type="match status" value="1"/>
</dbReference>
<feature type="domain" description="EamA" evidence="8">
    <location>
        <begin position="146"/>
        <end position="282"/>
    </location>
</feature>
<evidence type="ECO:0000256" key="2">
    <source>
        <dbReference type="ARBA" id="ARBA00007362"/>
    </source>
</evidence>